<keyword evidence="2" id="KW-0732">Signal</keyword>
<dbReference type="Gene3D" id="2.60.40.1120">
    <property type="entry name" value="Carboxypeptidase-like, regulatory domain"/>
    <property type="match status" value="1"/>
</dbReference>
<dbReference type="AlphaFoldDB" id="A0A521BR40"/>
<dbReference type="SUPFAM" id="SSF49464">
    <property type="entry name" value="Carboxypeptidase regulatory domain-like"/>
    <property type="match status" value="1"/>
</dbReference>
<proteinExistence type="inferred from homology"/>
<dbReference type="RefSeq" id="WP_221931271.1">
    <property type="nucleotide sequence ID" value="NZ_CBCSJO010000003.1"/>
</dbReference>
<keyword evidence="1" id="KW-0472">Membrane</keyword>
<dbReference type="Pfam" id="PF07715">
    <property type="entry name" value="Plug"/>
    <property type="match status" value="1"/>
</dbReference>
<dbReference type="Pfam" id="PF13715">
    <property type="entry name" value="CarbopepD_reg_2"/>
    <property type="match status" value="1"/>
</dbReference>
<protein>
    <submittedName>
        <fullName evidence="4">TonB-linked outer membrane protein, SusC/RagA family</fullName>
    </submittedName>
</protein>
<dbReference type="InterPro" id="IPR012910">
    <property type="entry name" value="Plug_dom"/>
</dbReference>
<organism evidence="4 5">
    <name type="scientific">Pedobacter westerhofensis</name>
    <dbReference type="NCBI Taxonomy" id="425512"/>
    <lineage>
        <taxon>Bacteria</taxon>
        <taxon>Pseudomonadati</taxon>
        <taxon>Bacteroidota</taxon>
        <taxon>Sphingobacteriia</taxon>
        <taxon>Sphingobacteriales</taxon>
        <taxon>Sphingobacteriaceae</taxon>
        <taxon>Pedobacter</taxon>
    </lineage>
</organism>
<dbReference type="NCBIfam" id="TIGR04057">
    <property type="entry name" value="SusC_RagA_signa"/>
    <property type="match status" value="1"/>
</dbReference>
<comment type="similarity">
    <text evidence="1">Belongs to the TonB-dependent receptor family.</text>
</comment>
<reference evidence="4 5" key="1">
    <citation type="submission" date="2017-05" db="EMBL/GenBank/DDBJ databases">
        <authorList>
            <person name="Varghese N."/>
            <person name="Submissions S."/>
        </authorList>
    </citation>
    <scope>NUCLEOTIDE SEQUENCE [LARGE SCALE GENOMIC DNA]</scope>
    <source>
        <strain evidence="4 5">DSM 19036</strain>
    </source>
</reference>
<dbReference type="Proteomes" id="UP000320300">
    <property type="component" value="Unassembled WGS sequence"/>
</dbReference>
<keyword evidence="1" id="KW-0998">Cell outer membrane</keyword>
<dbReference type="EMBL" id="FXTN01000002">
    <property type="protein sequence ID" value="SMO49010.1"/>
    <property type="molecule type" value="Genomic_DNA"/>
</dbReference>
<keyword evidence="1" id="KW-0812">Transmembrane</keyword>
<dbReference type="InterPro" id="IPR023996">
    <property type="entry name" value="TonB-dep_OMP_SusC/RagA"/>
</dbReference>
<dbReference type="FunFam" id="2.170.130.10:FF:000003">
    <property type="entry name" value="SusC/RagA family TonB-linked outer membrane protein"/>
    <property type="match status" value="1"/>
</dbReference>
<keyword evidence="1" id="KW-0813">Transport</keyword>
<evidence type="ECO:0000313" key="4">
    <source>
        <dbReference type="EMBL" id="SMO49010.1"/>
    </source>
</evidence>
<keyword evidence="1" id="KW-1134">Transmembrane beta strand</keyword>
<dbReference type="InterPro" id="IPR037066">
    <property type="entry name" value="Plug_dom_sf"/>
</dbReference>
<dbReference type="InterPro" id="IPR008969">
    <property type="entry name" value="CarboxyPept-like_regulatory"/>
</dbReference>
<comment type="subcellular location">
    <subcellularLocation>
        <location evidence="1">Cell outer membrane</location>
        <topology evidence="1">Multi-pass membrane protein</topology>
    </subcellularLocation>
</comment>
<gene>
    <name evidence="4" type="ORF">SAMN06265348_102498</name>
</gene>
<dbReference type="PROSITE" id="PS52016">
    <property type="entry name" value="TONB_DEPENDENT_REC_3"/>
    <property type="match status" value="1"/>
</dbReference>
<dbReference type="Gene3D" id="2.170.130.10">
    <property type="entry name" value="TonB-dependent receptor, plug domain"/>
    <property type="match status" value="1"/>
</dbReference>
<evidence type="ECO:0000256" key="1">
    <source>
        <dbReference type="PROSITE-ProRule" id="PRU01360"/>
    </source>
</evidence>
<feature type="domain" description="TonB-dependent receptor plug" evidence="3">
    <location>
        <begin position="201"/>
        <end position="303"/>
    </location>
</feature>
<dbReference type="InterPro" id="IPR023997">
    <property type="entry name" value="TonB-dep_OMP_SusC/RagA_CS"/>
</dbReference>
<keyword evidence="5" id="KW-1185">Reference proteome</keyword>
<evidence type="ECO:0000256" key="2">
    <source>
        <dbReference type="SAM" id="SignalP"/>
    </source>
</evidence>
<accession>A0A521BR40</accession>
<feature type="signal peptide" evidence="2">
    <location>
        <begin position="1"/>
        <end position="21"/>
    </location>
</feature>
<name>A0A521BR40_9SPHI</name>
<dbReference type="NCBIfam" id="TIGR04056">
    <property type="entry name" value="OMP_RagA_SusC"/>
    <property type="match status" value="1"/>
</dbReference>
<dbReference type="SUPFAM" id="SSF56935">
    <property type="entry name" value="Porins"/>
    <property type="match status" value="1"/>
</dbReference>
<feature type="chain" id="PRO_5021867642" evidence="2">
    <location>
        <begin position="22"/>
        <end position="1114"/>
    </location>
</feature>
<evidence type="ECO:0000259" key="3">
    <source>
        <dbReference type="Pfam" id="PF07715"/>
    </source>
</evidence>
<evidence type="ECO:0000313" key="5">
    <source>
        <dbReference type="Proteomes" id="UP000320300"/>
    </source>
</evidence>
<dbReference type="GO" id="GO:0009279">
    <property type="term" value="C:cell outer membrane"/>
    <property type="evidence" value="ECO:0007669"/>
    <property type="project" value="UniProtKB-SubCell"/>
</dbReference>
<sequence>MKLTTFILMIALVQASASVVAQRINLKQRNQPLSAALKSIKSQTGYVFLSNDFDPATEIVSVNLSNATLEEALSSCLRPLDVTYNIIDKTILLSKNAGYAAKAADIVVRGIVKDEGGVAIPGASVRVKGTQLVAATDVNGSFSITVPSQASVLVITYVGYQSSEITVGTQKTIAVQLKPDNNALEEVAVVGFGVQRKVSLIGAQSTISGTELKQPVASVTQSLAGRLAGVVGVQRSGEPGRTTADIFIRGIATFGGNSSSPLVLVDGVERSIDNIDPEDIESFTVLKDASGTAVYGVRGANGVIIVKTKVGKVGKPQILFDYNEGVTTFTKRPELADGITYMNLANEASLGRGLPAAYTQDYINKTASGADPLLYPNVDWIDALFNKYSHTRRANLNASGGVDNAQYYVSLAYYNETGYLKTDDLSQYNSDLNFKRYNFTSNLNLKLTGTTKLDLGIQGYVSTGNYPSINTADIFRSALDASPVAYPIMYPGGFVPGQSSNGGFRNPYADLTTRGYRTEFESLLNTNLRLTQDLKFITEGLTATAMLAFDSKNSNDVNRSKRQSTFFPVNVPGTDSPYKPDGTLNLQQTYTSTQNYLGYDPSRDGNRQFYNEAAVNYDRTYGKHRLGGLVLGYSIDQTYPFAGDFTSSIPFRQIGLAARTTYSYDDRYFAELNIGYNGTELFSPQNRYGTFPAFGVGWVPSNEEFFKPLKNVINFLKFRYSDGKTGIGRIANSSLVGRRFAYLTLVSDGATGYQLGKNFNNPGGIQVSDYGVDIRWAESRKQDLGMEIKTLNNNLSLIVDLFKENRTGIFLQRQSIPGYVGLVSQPYGNLGIVDNRGIDLTLDYNAKLGQVDVGFHGTFTYTRDKLIEDDLPPQPYPWLNHRGNNILARYGYQALGLFSSQAEIDASPVPGSKSLIKPGDIKYADLNGDGLINSFDQTKIGRGDVPNKVYGFGFNVGYKGFGLSTFFQGISGADIALGGSAIQPFNGNGGLSNAYAIISDRWTPENPRQDAFYPRLAFGQDQNFNNTQNSSWWIKKVDFIRLKSAQLSYNLPKDLSKKLHVGNTAIYLIGANLFTWSGFKLWDPELNTNNSNNTADGSKYPINATLSLGLNVKF</sequence>
<dbReference type="InterPro" id="IPR039426">
    <property type="entry name" value="TonB-dep_rcpt-like"/>
</dbReference>